<dbReference type="InterPro" id="IPR019083">
    <property type="entry name" value="SAM_Ribosomal_mS41"/>
</dbReference>
<accession>F1A277</accession>
<protein>
    <recommendedName>
        <fullName evidence="4">Small ribosomal subunit protein mS41</fullName>
    </recommendedName>
</protein>
<dbReference type="RefSeq" id="XP_003293772.1">
    <property type="nucleotide sequence ID" value="XM_003293724.1"/>
</dbReference>
<gene>
    <name evidence="6" type="ORF">DICPUDRAFT_158685</name>
</gene>
<dbReference type="GO" id="GO:0005739">
    <property type="term" value="C:mitochondrion"/>
    <property type="evidence" value="ECO:0000318"/>
    <property type="project" value="GO_Central"/>
</dbReference>
<feature type="domain" description="Small ribosomal subunit protein mS41 SAM" evidence="5">
    <location>
        <begin position="167"/>
        <end position="222"/>
    </location>
</feature>
<evidence type="ECO:0000259" key="5">
    <source>
        <dbReference type="SMART" id="SM01238"/>
    </source>
</evidence>
<dbReference type="Proteomes" id="UP000001064">
    <property type="component" value="Unassembled WGS sequence"/>
</dbReference>
<dbReference type="VEuPathDB" id="AmoebaDB:DICPUDRAFT_158685"/>
<dbReference type="eggNOG" id="ENOG502RHNY">
    <property type="taxonomic scope" value="Eukaryota"/>
</dbReference>
<dbReference type="InterPro" id="IPR039603">
    <property type="entry name" value="Ribosomal_mS41"/>
</dbReference>
<evidence type="ECO:0000256" key="1">
    <source>
        <dbReference type="ARBA" id="ARBA00004173"/>
    </source>
</evidence>
<reference evidence="7" key="1">
    <citation type="journal article" date="2011" name="Genome Biol.">
        <title>Comparative genomics of the social amoebae Dictyostelium discoideum and Dictyostelium purpureum.</title>
        <authorList>
            <consortium name="US DOE Joint Genome Institute (JGI-PGF)"/>
            <person name="Sucgang R."/>
            <person name="Kuo A."/>
            <person name="Tian X."/>
            <person name="Salerno W."/>
            <person name="Parikh A."/>
            <person name="Feasley C.L."/>
            <person name="Dalin E."/>
            <person name="Tu H."/>
            <person name="Huang E."/>
            <person name="Barry K."/>
            <person name="Lindquist E."/>
            <person name="Shapiro H."/>
            <person name="Bruce D."/>
            <person name="Schmutz J."/>
            <person name="Salamov A."/>
            <person name="Fey P."/>
            <person name="Gaudet P."/>
            <person name="Anjard C."/>
            <person name="Babu M.M."/>
            <person name="Basu S."/>
            <person name="Bushmanova Y."/>
            <person name="van der Wel H."/>
            <person name="Katoh-Kurasawa M."/>
            <person name="Dinh C."/>
            <person name="Coutinho P.M."/>
            <person name="Saito T."/>
            <person name="Elias M."/>
            <person name="Schaap P."/>
            <person name="Kay R.R."/>
            <person name="Henrissat B."/>
            <person name="Eichinger L."/>
            <person name="Rivero F."/>
            <person name="Putnam N.H."/>
            <person name="West C.M."/>
            <person name="Loomis W.F."/>
            <person name="Chisholm R.L."/>
            <person name="Shaulsky G."/>
            <person name="Strassmann J.E."/>
            <person name="Queller D.C."/>
            <person name="Kuspa A."/>
            <person name="Grigoriev I.V."/>
        </authorList>
    </citation>
    <scope>NUCLEOTIDE SEQUENCE [LARGE SCALE GENOMIC DNA]</scope>
    <source>
        <strain evidence="7">QSDP1</strain>
    </source>
</reference>
<dbReference type="OMA" id="GRECESH"/>
<keyword evidence="3" id="KW-0496">Mitochondrion</keyword>
<dbReference type="KEGG" id="dpp:DICPUDRAFT_158685"/>
<dbReference type="Pfam" id="PF09597">
    <property type="entry name" value="SAM_Ribosomal_mS41"/>
    <property type="match status" value="1"/>
</dbReference>
<comment type="similarity">
    <text evidence="2">Belongs to the mitochondrion-specific ribosomal protein mS41 family.</text>
</comment>
<keyword evidence="7" id="KW-1185">Reference proteome</keyword>
<dbReference type="PANTHER" id="PTHR28235">
    <property type="entry name" value="PROTEIN FYV4, MITOCHONDRIAL"/>
    <property type="match status" value="1"/>
</dbReference>
<evidence type="ECO:0000256" key="4">
    <source>
        <dbReference type="ARBA" id="ARBA00035129"/>
    </source>
</evidence>
<dbReference type="PANTHER" id="PTHR28235:SF1">
    <property type="entry name" value="SMALL RIBOSOMAL SUBUNIT PROTEIN MS41"/>
    <property type="match status" value="1"/>
</dbReference>
<organism evidence="6 7">
    <name type="scientific">Dictyostelium purpureum</name>
    <name type="common">Slime mold</name>
    <dbReference type="NCBI Taxonomy" id="5786"/>
    <lineage>
        <taxon>Eukaryota</taxon>
        <taxon>Amoebozoa</taxon>
        <taxon>Evosea</taxon>
        <taxon>Eumycetozoa</taxon>
        <taxon>Dictyostelia</taxon>
        <taxon>Dictyosteliales</taxon>
        <taxon>Dictyosteliaceae</taxon>
        <taxon>Dictyostelium</taxon>
    </lineage>
</organism>
<dbReference type="OrthoDB" id="18595at2759"/>
<evidence type="ECO:0000256" key="2">
    <source>
        <dbReference type="ARBA" id="ARBA00010492"/>
    </source>
</evidence>
<dbReference type="InParanoid" id="F1A277"/>
<comment type="subcellular location">
    <subcellularLocation>
        <location evidence="1">Mitochondrion</location>
    </subcellularLocation>
</comment>
<dbReference type="SMART" id="SM01238">
    <property type="entry name" value="IGR"/>
    <property type="match status" value="1"/>
</dbReference>
<dbReference type="GeneID" id="10505087"/>
<sequence length="241" mass="28012">MLNRLSRVGFRQLNVVKSFSINSSSSSRDVLYINNRRSFCTEKKSEDESDIAKLFKITQEITQELGHTEEISPLDEDELGENVHEIDLKMRMDLPIGLVRSNEEPFDAVESKYPFPQLPVDMPLLPIDEPLTSIEDLVINYIDPFETVKPTTYAPFFRFAEPRGYTVETFLQKIGRECESHVELFPTWEDLMSTTSRKLKDLQVPVKNRKWILHWVEQFKQGRDPVFVSKAKSIAKVNKKK</sequence>
<dbReference type="AlphaFoldDB" id="F1A277"/>
<dbReference type="STRING" id="5786.F1A277"/>
<evidence type="ECO:0000313" key="7">
    <source>
        <dbReference type="Proteomes" id="UP000001064"/>
    </source>
</evidence>
<evidence type="ECO:0000313" key="6">
    <source>
        <dbReference type="EMBL" id="EGC29707.1"/>
    </source>
</evidence>
<dbReference type="EMBL" id="GL871401">
    <property type="protein sequence ID" value="EGC29707.1"/>
    <property type="molecule type" value="Genomic_DNA"/>
</dbReference>
<evidence type="ECO:0000256" key="3">
    <source>
        <dbReference type="ARBA" id="ARBA00023128"/>
    </source>
</evidence>
<proteinExistence type="inferred from homology"/>
<name>F1A277_DICPU</name>